<reference evidence="10" key="1">
    <citation type="journal article" date="2013" name="Genome Announc.">
        <title>Draft genome sequence of the grapevine dieback fungus Eutypa lata UCR-EL1.</title>
        <authorList>
            <person name="Blanco-Ulate B."/>
            <person name="Rolshausen P.E."/>
            <person name="Cantu D."/>
        </authorList>
    </citation>
    <scope>NUCLEOTIDE SEQUENCE [LARGE SCALE GENOMIC DNA]</scope>
    <source>
        <strain evidence="10">UCR-EL1</strain>
    </source>
</reference>
<dbReference type="CDD" id="cd05652">
    <property type="entry name" value="M20_ArgE_DapE-like_fungal"/>
    <property type="match status" value="1"/>
</dbReference>
<dbReference type="Pfam" id="PF01546">
    <property type="entry name" value="Peptidase_M20"/>
    <property type="match status" value="1"/>
</dbReference>
<organism evidence="9 10">
    <name type="scientific">Eutypa lata (strain UCR-EL1)</name>
    <name type="common">Grapevine dieback disease fungus</name>
    <name type="synonym">Eutypa armeniacae</name>
    <dbReference type="NCBI Taxonomy" id="1287681"/>
    <lineage>
        <taxon>Eukaryota</taxon>
        <taxon>Fungi</taxon>
        <taxon>Dikarya</taxon>
        <taxon>Ascomycota</taxon>
        <taxon>Pezizomycotina</taxon>
        <taxon>Sordariomycetes</taxon>
        <taxon>Xylariomycetidae</taxon>
        <taxon>Xylariales</taxon>
        <taxon>Diatrypaceae</taxon>
        <taxon>Eutypa</taxon>
    </lineage>
</organism>
<evidence type="ECO:0000256" key="5">
    <source>
        <dbReference type="ARBA" id="ARBA00022833"/>
    </source>
</evidence>
<comment type="cofactor">
    <cofactor evidence="1">
        <name>Zn(2+)</name>
        <dbReference type="ChEBI" id="CHEBI:29105"/>
    </cofactor>
</comment>
<evidence type="ECO:0000259" key="8">
    <source>
        <dbReference type="Pfam" id="PF07687"/>
    </source>
</evidence>
<sequence>MKLFELSLLLLGSSQAALASKLQKPLGGIASSAISTPSLPSSSSYDNDDNNNNNNSDDDTPPPYRETLVSLHKSLIEIESISYNETNVGHFLADYLSSLGFATELQYLPSSNSSSSSSSSLSNNNHEENQRFNVLAWPTSARDPHSPPQPKVLVTSHIDTAPPYIPYSVSPPGTPLGPESLIAGRGSVDAKGSVAAQIAAVASLLQDGELENPGDVMLLYVVGEERSGDGMQAFSERVNNDNSNNNNDNDGEDLAADTTTTTFKAAIFGEPTENKLVCGHKGVFGCTITARGRAGHSGYPSLGKSATEVLMRGLVAVLDAELGSDADFGNTTVNVGLIEGGAAPNVIAERATAQIATRVAIGPEKGGSGIVAGRLQEVLRGVDDDAFEVGCTEGYGVVRCACDVEGFETITVNYGTDVPNLKGNHTRYLYGPGSILVAHGADEAVKLKDLETAVEDYKKLILHALEEN</sequence>
<dbReference type="GO" id="GO:0046872">
    <property type="term" value="F:metal ion binding"/>
    <property type="evidence" value="ECO:0007669"/>
    <property type="project" value="UniProtKB-KW"/>
</dbReference>
<dbReference type="AlphaFoldDB" id="M7TKB9"/>
<dbReference type="Gene3D" id="3.30.70.360">
    <property type="match status" value="1"/>
</dbReference>
<dbReference type="SUPFAM" id="SSF53187">
    <property type="entry name" value="Zn-dependent exopeptidases"/>
    <property type="match status" value="1"/>
</dbReference>
<comment type="similarity">
    <text evidence="2">Belongs to the peptidase M20A family.</text>
</comment>
<feature type="region of interest" description="Disordered" evidence="6">
    <location>
        <begin position="37"/>
        <end position="65"/>
    </location>
</feature>
<evidence type="ECO:0000256" key="2">
    <source>
        <dbReference type="ARBA" id="ARBA00006247"/>
    </source>
</evidence>
<keyword evidence="4" id="KW-0378">Hydrolase</keyword>
<evidence type="ECO:0000256" key="4">
    <source>
        <dbReference type="ARBA" id="ARBA00022801"/>
    </source>
</evidence>
<name>M7TKB9_EUTLA</name>
<evidence type="ECO:0000256" key="6">
    <source>
        <dbReference type="SAM" id="MobiDB-lite"/>
    </source>
</evidence>
<dbReference type="InterPro" id="IPR011650">
    <property type="entry name" value="Peptidase_M20_dimer"/>
</dbReference>
<feature type="chain" id="PRO_5004085683" evidence="7">
    <location>
        <begin position="20"/>
        <end position="468"/>
    </location>
</feature>
<gene>
    <name evidence="9" type="ORF">UCREL1_2578</name>
</gene>
<evidence type="ECO:0000256" key="7">
    <source>
        <dbReference type="SAM" id="SignalP"/>
    </source>
</evidence>
<dbReference type="OMA" id="NCDVDGF"/>
<dbReference type="InterPro" id="IPR036264">
    <property type="entry name" value="Bact_exopeptidase_dim_dom"/>
</dbReference>
<accession>M7TKB9</accession>
<feature type="compositionally biased region" description="Low complexity" evidence="6">
    <location>
        <begin position="37"/>
        <end position="55"/>
    </location>
</feature>
<dbReference type="PANTHER" id="PTHR43808:SF30">
    <property type="entry name" value="ACETYLORNITHINE DEACETYLASE"/>
    <property type="match status" value="1"/>
</dbReference>
<dbReference type="Gene3D" id="3.40.630.10">
    <property type="entry name" value="Zn peptidases"/>
    <property type="match status" value="1"/>
</dbReference>
<dbReference type="InterPro" id="IPR050072">
    <property type="entry name" value="Peptidase_M20A"/>
</dbReference>
<dbReference type="PANTHER" id="PTHR43808">
    <property type="entry name" value="ACETYLORNITHINE DEACETYLASE"/>
    <property type="match status" value="1"/>
</dbReference>
<evidence type="ECO:0000256" key="3">
    <source>
        <dbReference type="ARBA" id="ARBA00022723"/>
    </source>
</evidence>
<feature type="domain" description="Peptidase M20 dimerisation" evidence="8">
    <location>
        <begin position="279"/>
        <end position="359"/>
    </location>
</feature>
<dbReference type="SUPFAM" id="SSF55031">
    <property type="entry name" value="Bacterial exopeptidase dimerisation domain"/>
    <property type="match status" value="1"/>
</dbReference>
<keyword evidence="5" id="KW-0862">Zinc</keyword>
<dbReference type="STRING" id="1287681.M7TKB9"/>
<evidence type="ECO:0000313" key="10">
    <source>
        <dbReference type="Proteomes" id="UP000012174"/>
    </source>
</evidence>
<dbReference type="Pfam" id="PF07687">
    <property type="entry name" value="M20_dimer"/>
    <property type="match status" value="1"/>
</dbReference>
<keyword evidence="3" id="KW-0479">Metal-binding</keyword>
<dbReference type="HOGENOM" id="CLU_021802_3_0_1"/>
<protein>
    <submittedName>
        <fullName evidence="9">Putative acetylornithine deacetylase protein</fullName>
    </submittedName>
</protein>
<dbReference type="InterPro" id="IPR001261">
    <property type="entry name" value="ArgE/DapE_CS"/>
</dbReference>
<dbReference type="InterPro" id="IPR002933">
    <property type="entry name" value="Peptidase_M20"/>
</dbReference>
<dbReference type="PROSITE" id="PS00758">
    <property type="entry name" value="ARGE_DAPE_CPG2_1"/>
    <property type="match status" value="1"/>
</dbReference>
<feature type="signal peptide" evidence="7">
    <location>
        <begin position="1"/>
        <end position="19"/>
    </location>
</feature>
<dbReference type="Proteomes" id="UP000012174">
    <property type="component" value="Unassembled WGS sequence"/>
</dbReference>
<evidence type="ECO:0000313" key="9">
    <source>
        <dbReference type="EMBL" id="EMR70391.1"/>
    </source>
</evidence>
<evidence type="ECO:0000256" key="1">
    <source>
        <dbReference type="ARBA" id="ARBA00001947"/>
    </source>
</evidence>
<keyword evidence="7" id="KW-0732">Signal</keyword>
<feature type="region of interest" description="Disordered" evidence="6">
    <location>
        <begin position="235"/>
        <end position="255"/>
    </location>
</feature>
<keyword evidence="10" id="KW-1185">Reference proteome</keyword>
<proteinExistence type="inferred from homology"/>
<dbReference type="eggNOG" id="KOG2275">
    <property type="taxonomic scope" value="Eukaryota"/>
</dbReference>
<dbReference type="OrthoDB" id="3064516at2759"/>
<dbReference type="EMBL" id="KB705877">
    <property type="protein sequence ID" value="EMR70391.1"/>
    <property type="molecule type" value="Genomic_DNA"/>
</dbReference>
<dbReference type="KEGG" id="ela:UCREL1_2578"/>
<dbReference type="GO" id="GO:0016787">
    <property type="term" value="F:hydrolase activity"/>
    <property type="evidence" value="ECO:0007669"/>
    <property type="project" value="UniProtKB-KW"/>
</dbReference>